<dbReference type="OrthoDB" id="4499271at2759"/>
<sequence length="293" mass="32590">MISVLAPSVLPVSDLAILDPIQPRPEVCNKPGEKPIRLSPSEHSWPNCFTAAVSKVLDDAGIPNFLWGDLLNSWRGNPHMANICGFVVSTEDFQRATHVITTAGLPVCSCEDFLHQSNPDSMAALPVHFSVPQWCSDVLLFLCPNDSLLNLIPLTSAHANPASLQYDRIRLSLHDTWYSPHVDNNAVDSTSSLGETHVVNVLTTSSLIKAWLLLDVLSAPHRVGIVYEYSFLLHIMPLYATPSGPYDFESESLQAMWQKVYIDGDWCPETYEILQNEVKLEWQGRILDKGSLK</sequence>
<keyword evidence="2" id="KW-1185">Reference proteome</keyword>
<proteinExistence type="predicted"/>
<organism evidence="1 2">
    <name type="scientific">Grifola frondosa</name>
    <name type="common">Maitake</name>
    <name type="synonym">Polyporus frondosus</name>
    <dbReference type="NCBI Taxonomy" id="5627"/>
    <lineage>
        <taxon>Eukaryota</taxon>
        <taxon>Fungi</taxon>
        <taxon>Dikarya</taxon>
        <taxon>Basidiomycota</taxon>
        <taxon>Agaricomycotina</taxon>
        <taxon>Agaricomycetes</taxon>
        <taxon>Polyporales</taxon>
        <taxon>Grifolaceae</taxon>
        <taxon>Grifola</taxon>
    </lineage>
</organism>
<protein>
    <submittedName>
        <fullName evidence="1">Uncharacterized protein</fullName>
    </submittedName>
</protein>
<dbReference type="OMA" id="EEEWEHR"/>
<accession>A0A1C7M8P4</accession>
<comment type="caution">
    <text evidence="1">The sequence shown here is derived from an EMBL/GenBank/DDBJ whole genome shotgun (WGS) entry which is preliminary data.</text>
</comment>
<gene>
    <name evidence="1" type="ORF">A0H81_06952</name>
</gene>
<dbReference type="EMBL" id="LUGG01000007">
    <property type="protein sequence ID" value="OBZ73202.1"/>
    <property type="molecule type" value="Genomic_DNA"/>
</dbReference>
<reference evidence="1 2" key="1">
    <citation type="submission" date="2016-03" db="EMBL/GenBank/DDBJ databases">
        <title>Whole genome sequencing of Grifola frondosa 9006-11.</title>
        <authorList>
            <person name="Min B."/>
            <person name="Park H."/>
            <person name="Kim J.-G."/>
            <person name="Cho H."/>
            <person name="Oh Y.-L."/>
            <person name="Kong W.-S."/>
            <person name="Choi I.-G."/>
        </authorList>
    </citation>
    <scope>NUCLEOTIDE SEQUENCE [LARGE SCALE GENOMIC DNA]</scope>
    <source>
        <strain evidence="1 2">9006-11</strain>
    </source>
</reference>
<evidence type="ECO:0000313" key="1">
    <source>
        <dbReference type="EMBL" id="OBZ73202.1"/>
    </source>
</evidence>
<name>A0A1C7M8P4_GRIFR</name>
<evidence type="ECO:0000313" key="2">
    <source>
        <dbReference type="Proteomes" id="UP000092993"/>
    </source>
</evidence>
<dbReference type="AlphaFoldDB" id="A0A1C7M8P4"/>
<dbReference type="Proteomes" id="UP000092993">
    <property type="component" value="Unassembled WGS sequence"/>
</dbReference>